<gene>
    <name evidence="3" type="ORF">BON30_30105</name>
</gene>
<evidence type="ECO:0000313" key="4">
    <source>
        <dbReference type="Proteomes" id="UP000182229"/>
    </source>
</evidence>
<reference evidence="3 4" key="2">
    <citation type="submission" date="2016-12" db="EMBL/GenBank/DDBJ databases">
        <title>Draft Genome Sequence of Cystobacter ferrugineus Strain Cbfe23.</title>
        <authorList>
            <person name="Akbar S."/>
            <person name="Dowd S.E."/>
            <person name="Stevens D.C."/>
        </authorList>
    </citation>
    <scope>NUCLEOTIDE SEQUENCE [LARGE SCALE GENOMIC DNA]</scope>
    <source>
        <strain evidence="3 4">Cbfe23</strain>
    </source>
</reference>
<dbReference type="AlphaFoldDB" id="A0A1L9B496"/>
<reference evidence="4" key="1">
    <citation type="submission" date="2016-11" db="EMBL/GenBank/DDBJ databases">
        <authorList>
            <person name="Shukria A."/>
            <person name="Stevens D.C."/>
        </authorList>
    </citation>
    <scope>NUCLEOTIDE SEQUENCE [LARGE SCALE GENOMIC DNA]</scope>
    <source>
        <strain evidence="4">Cbfe23</strain>
    </source>
</reference>
<organism evidence="3 4">
    <name type="scientific">Cystobacter ferrugineus</name>
    <dbReference type="NCBI Taxonomy" id="83449"/>
    <lineage>
        <taxon>Bacteria</taxon>
        <taxon>Pseudomonadati</taxon>
        <taxon>Myxococcota</taxon>
        <taxon>Myxococcia</taxon>
        <taxon>Myxococcales</taxon>
        <taxon>Cystobacterineae</taxon>
        <taxon>Archangiaceae</taxon>
        <taxon>Cystobacter</taxon>
    </lineage>
</organism>
<evidence type="ECO:0000256" key="1">
    <source>
        <dbReference type="ARBA" id="ARBA00023027"/>
    </source>
</evidence>
<protein>
    <submittedName>
        <fullName evidence="3">Capsular biosynthesis protein CpsI</fullName>
    </submittedName>
</protein>
<comment type="caution">
    <text evidence="3">The sequence shown here is derived from an EMBL/GenBank/DDBJ whole genome shotgun (WGS) entry which is preliminary data.</text>
</comment>
<dbReference type="Pfam" id="PF01370">
    <property type="entry name" value="Epimerase"/>
    <property type="match status" value="1"/>
</dbReference>
<dbReference type="InterPro" id="IPR036291">
    <property type="entry name" value="NAD(P)-bd_dom_sf"/>
</dbReference>
<dbReference type="SUPFAM" id="SSF51735">
    <property type="entry name" value="NAD(P)-binding Rossmann-fold domains"/>
    <property type="match status" value="1"/>
</dbReference>
<keyword evidence="4" id="KW-1185">Reference proteome</keyword>
<name>A0A1L9B496_9BACT</name>
<dbReference type="STRING" id="83449.BON30_30105"/>
<dbReference type="RefSeq" id="WP_071901919.1">
    <property type="nucleotide sequence ID" value="NZ_MPIN01000009.1"/>
</dbReference>
<dbReference type="PRINTS" id="PR01713">
    <property type="entry name" value="NUCEPIMERASE"/>
</dbReference>
<dbReference type="Gene3D" id="3.40.50.720">
    <property type="entry name" value="NAD(P)-binding Rossmann-like Domain"/>
    <property type="match status" value="1"/>
</dbReference>
<evidence type="ECO:0000313" key="3">
    <source>
        <dbReference type="EMBL" id="OJH37082.1"/>
    </source>
</evidence>
<dbReference type="Proteomes" id="UP000182229">
    <property type="component" value="Unassembled WGS sequence"/>
</dbReference>
<dbReference type="EMBL" id="MPIN01000009">
    <property type="protein sequence ID" value="OJH37082.1"/>
    <property type="molecule type" value="Genomic_DNA"/>
</dbReference>
<dbReference type="InterPro" id="IPR001509">
    <property type="entry name" value="Epimerase_deHydtase"/>
</dbReference>
<dbReference type="PANTHER" id="PTHR43574">
    <property type="entry name" value="EPIMERASE-RELATED"/>
    <property type="match status" value="1"/>
</dbReference>
<keyword evidence="1" id="KW-0520">NAD</keyword>
<feature type="domain" description="NAD-dependent epimerase/dehydratase" evidence="2">
    <location>
        <begin position="3"/>
        <end position="249"/>
    </location>
</feature>
<dbReference type="OrthoDB" id="9802815at2"/>
<accession>A0A1L9B496</accession>
<proteinExistence type="predicted"/>
<sequence>MKVLVTGAAGFIGYHVCERLLARGDTVIGVDNLDASGDVTLKATRLSRLRSAPNFGFHRMDIRDARACRELFEGARPERVVHLAARVGVRAEPVESQDYAETNVSGFLQVLESCRRTGVEHLVFASSSSVYGMDTPVPFSEQAAAASPLNLYAATKRADELLAYAYSHQYGLPITGLRLFSVYGPWGRPDMAPMLFLRAMLEGRPLVLHGEGKPQRDFTYVDDVVEALMRVLNAPPTGGAPRSRVLNVGRGVPVAVARLVDLLEELLGTKAWVELQAAPPGELHVTCADVTALECETGFRPSIPLEQGLARLVAWYRGHEG</sequence>
<evidence type="ECO:0000259" key="2">
    <source>
        <dbReference type="Pfam" id="PF01370"/>
    </source>
</evidence>